<proteinExistence type="predicted"/>
<gene>
    <name evidence="1" type="ORF">BDW47DRAFT_105383</name>
</gene>
<protein>
    <submittedName>
        <fullName evidence="1">Uncharacterized protein</fullName>
    </submittedName>
</protein>
<evidence type="ECO:0000313" key="2">
    <source>
        <dbReference type="Proteomes" id="UP000234585"/>
    </source>
</evidence>
<sequence length="77" mass="8585">MTPTRMISSTRSFRLPTRQRSLFVAFTSTSLLFSFLLLPQSSCTPLSVLLYPLTSCFRSIDSPTPSWRLAMIPGVGL</sequence>
<name>A0A2I2FBX5_ASPCN</name>
<evidence type="ECO:0000313" key="1">
    <source>
        <dbReference type="EMBL" id="PLB38133.1"/>
    </source>
</evidence>
<reference evidence="1 2" key="1">
    <citation type="submission" date="2017-12" db="EMBL/GenBank/DDBJ databases">
        <authorList>
            <consortium name="DOE Joint Genome Institute"/>
            <person name="Haridas S."/>
            <person name="Kjaerbolling I."/>
            <person name="Vesth T.C."/>
            <person name="Frisvad J.C."/>
            <person name="Nybo J.L."/>
            <person name="Theobald S."/>
            <person name="Kuo A."/>
            <person name="Bowyer P."/>
            <person name="Matsuda Y."/>
            <person name="Mondo S."/>
            <person name="Lyhne E.K."/>
            <person name="Kogle M.E."/>
            <person name="Clum A."/>
            <person name="Lipzen A."/>
            <person name="Salamov A."/>
            <person name="Ngan C.Y."/>
            <person name="Daum C."/>
            <person name="Chiniquy J."/>
            <person name="Barry K."/>
            <person name="LaButti K."/>
            <person name="Simmons B.A."/>
            <person name="Magnuson J.K."/>
            <person name="Mortensen U.H."/>
            <person name="Larsen T.O."/>
            <person name="Grigoriev I.V."/>
            <person name="Baker S.E."/>
            <person name="Andersen M.R."/>
            <person name="Nordberg H.P."/>
            <person name="Cantor M.N."/>
            <person name="Hua S.X."/>
        </authorList>
    </citation>
    <scope>NUCLEOTIDE SEQUENCE [LARGE SCALE GENOMIC DNA]</scope>
    <source>
        <strain evidence="1 2">CBS 102.13</strain>
    </source>
</reference>
<organism evidence="1 2">
    <name type="scientific">Aspergillus candidus</name>
    <dbReference type="NCBI Taxonomy" id="41067"/>
    <lineage>
        <taxon>Eukaryota</taxon>
        <taxon>Fungi</taxon>
        <taxon>Dikarya</taxon>
        <taxon>Ascomycota</taxon>
        <taxon>Pezizomycotina</taxon>
        <taxon>Eurotiomycetes</taxon>
        <taxon>Eurotiomycetidae</taxon>
        <taxon>Eurotiales</taxon>
        <taxon>Aspergillaceae</taxon>
        <taxon>Aspergillus</taxon>
        <taxon>Aspergillus subgen. Circumdati</taxon>
    </lineage>
</organism>
<dbReference type="GeneID" id="36519710"/>
<dbReference type="RefSeq" id="XP_024672145.1">
    <property type="nucleotide sequence ID" value="XM_024812550.1"/>
</dbReference>
<dbReference type="Proteomes" id="UP000234585">
    <property type="component" value="Unassembled WGS sequence"/>
</dbReference>
<dbReference type="AlphaFoldDB" id="A0A2I2FBX5"/>
<accession>A0A2I2FBX5</accession>
<dbReference type="EMBL" id="KZ559137">
    <property type="protein sequence ID" value="PLB38133.1"/>
    <property type="molecule type" value="Genomic_DNA"/>
</dbReference>
<keyword evidence="2" id="KW-1185">Reference proteome</keyword>